<keyword evidence="4" id="KW-1185">Reference proteome</keyword>
<feature type="region of interest" description="Disordered" evidence="2">
    <location>
        <begin position="141"/>
        <end position="191"/>
    </location>
</feature>
<evidence type="ECO:0000256" key="2">
    <source>
        <dbReference type="SAM" id="MobiDB-lite"/>
    </source>
</evidence>
<accession>A0ABQ9Y5J3</accession>
<proteinExistence type="predicted"/>
<organism evidence="3 4">
    <name type="scientific">Blattamonas nauphoetae</name>
    <dbReference type="NCBI Taxonomy" id="2049346"/>
    <lineage>
        <taxon>Eukaryota</taxon>
        <taxon>Metamonada</taxon>
        <taxon>Preaxostyla</taxon>
        <taxon>Oxymonadida</taxon>
        <taxon>Blattamonas</taxon>
    </lineage>
</organism>
<feature type="compositionally biased region" description="Basic and acidic residues" evidence="2">
    <location>
        <begin position="163"/>
        <end position="177"/>
    </location>
</feature>
<reference evidence="3 4" key="1">
    <citation type="journal article" date="2022" name="bioRxiv">
        <title>Genomics of Preaxostyla Flagellates Illuminates Evolutionary Transitions and the Path Towards Mitochondrial Loss.</title>
        <authorList>
            <person name="Novak L.V.F."/>
            <person name="Treitli S.C."/>
            <person name="Pyrih J."/>
            <person name="Halakuc P."/>
            <person name="Pipaliya S.V."/>
            <person name="Vacek V."/>
            <person name="Brzon O."/>
            <person name="Soukal P."/>
            <person name="Eme L."/>
            <person name="Dacks J.B."/>
            <person name="Karnkowska A."/>
            <person name="Elias M."/>
            <person name="Hampl V."/>
        </authorList>
    </citation>
    <scope>NUCLEOTIDE SEQUENCE [LARGE SCALE GENOMIC DNA]</scope>
    <source>
        <strain evidence="3">NAU3</strain>
        <tissue evidence="3">Gut</tissue>
    </source>
</reference>
<evidence type="ECO:0000256" key="1">
    <source>
        <dbReference type="SAM" id="Coils"/>
    </source>
</evidence>
<gene>
    <name evidence="3" type="ORF">BLNAU_5989</name>
</gene>
<feature type="compositionally biased region" description="Polar residues" evidence="2">
    <location>
        <begin position="148"/>
        <end position="162"/>
    </location>
</feature>
<evidence type="ECO:0000313" key="4">
    <source>
        <dbReference type="Proteomes" id="UP001281761"/>
    </source>
</evidence>
<name>A0ABQ9Y5J3_9EUKA</name>
<sequence>MIRTRILSTITPTQTAFSQSELSLDQYYDTLSDVLDTLGDVIEGQTKESEEMTVQIEKLGKMLLSVDKKLEEKPDDTELLGLKEQMRLLTQLRTLEKAKIQNYLPLLQKLLSNVNQQCLNALEMLNAENAEIQDLINQKAEDAETKQTTEPPQDGSDANDSQTPKRLDSEHSSKDTSAEPESGPAPQHLSRLHSASFSSGIWDAHDPPACERGFAWLIFKPVLASLDANDEQAVQLKELKERTVFLEKQLRIYAERVRWMEESKKQGERELMTLKEEISEANRRDRESTGIIGKLIELVRTEQDLCGKGHLACCASDYMQLPPMYFINHGLKFSSPLSVSYQNPVRVVLPKPLNHDNSPPSFLLTKADDVNTLDDLIPLFHSLVRYSEEGHKFNKPASKQLRALLRRIDPICRMYSAYDEYDFKTVGSTVSSFNPFIESIVSLLTCSNKDLVQSTISCLSECCVEIDISILFKFMDSGLLSLLPKEFYLPDVHLLTKPRKFLIDLVNWFVYSFHPDNILKIRFECEISLKTFQTIFIDKFFRPIEPFLDFICRNRRRIEKWTNPDGFANLIGTLVVHSPMLHQMTKIMLSSSVPCVFSDCLAFFESNEMIKLLIRSVMNGFKAWREEDPVVLQRGLQMVTKLNDEGFSDEIELHIRCRGYGVNSSHVGDIKTVAQLTEPFEALASYLDAENDYDKQTSAQARVLLNQAGHICVSLYSDTNIRNGYV</sequence>
<evidence type="ECO:0000313" key="3">
    <source>
        <dbReference type="EMBL" id="KAK2958973.1"/>
    </source>
</evidence>
<dbReference type="Proteomes" id="UP001281761">
    <property type="component" value="Unassembled WGS sequence"/>
</dbReference>
<comment type="caution">
    <text evidence="3">The sequence shown here is derived from an EMBL/GenBank/DDBJ whole genome shotgun (WGS) entry which is preliminary data.</text>
</comment>
<keyword evidence="1" id="KW-0175">Coiled coil</keyword>
<protein>
    <submittedName>
        <fullName evidence="3">Uncharacterized protein</fullName>
    </submittedName>
</protein>
<dbReference type="EMBL" id="JARBJD010000033">
    <property type="protein sequence ID" value="KAK2958973.1"/>
    <property type="molecule type" value="Genomic_DNA"/>
</dbReference>
<feature type="coiled-coil region" evidence="1">
    <location>
        <begin position="229"/>
        <end position="284"/>
    </location>
</feature>